<dbReference type="Pfam" id="PF00854">
    <property type="entry name" value="PTR2"/>
    <property type="match status" value="1"/>
</dbReference>
<feature type="transmembrane region" description="Helical" evidence="6">
    <location>
        <begin position="512"/>
        <end position="530"/>
    </location>
</feature>
<sequence>MEESTIVDVEVEAGFLLVDENKVDWKGRKARKFQYGGMSAAVLILAMIGFENMGTFSLAVNSVPYFSGTMHYSIPDSANMLTNYMGTGYILAIPVAILADTWIGRYRSVLISGVLEFVGLALLTVQAHFSNLKPPLCNVYDRTAHCNTPSGGQEALLYIGLYLLAFGSAGVKAALPSHGADQFDETDPDEARKMSTFFNALLLAVCMGGAVSLTFIVWIQINKGWEWGFGIGTIAIFLGIIIFAAGLPLYRFRVSQGTNAFIEIIQVYVAAIRNRNLLLPEDPAELYEIEQDKEAAEEIEFLPHRDVHRFLDRAAIQIKDGVESDKPPSPWKLCRVTQVENAKIILGMVPIFCCTIIMTLCLAQLQTFSIQQGYTMDTTLTKHFKIPPASLPIIPVCFLIIIVPIYDRIFVPVMRNVTGVPTGVTNLQRIGVGLVLSCISMAVASIVEVKRKRVARDNNMLDAVPIAMPLPISTFWLSFQYFIFGIADMFTYVGLLQFFYSEAPKGLKSTSTCFLWSSMALGYFASTIVVKSVNGATKHITRSGGWLAGNNINRNHPRNHRCMYTWNQNLYTLPRNIAACPRGTKASIHVLRLRLI</sequence>
<evidence type="ECO:0000313" key="8">
    <source>
        <dbReference type="Proteomes" id="UP001189624"/>
    </source>
</evidence>
<dbReference type="Gene3D" id="1.20.1250.20">
    <property type="entry name" value="MFS general substrate transporter like domains"/>
    <property type="match status" value="1"/>
</dbReference>
<dbReference type="Gramene" id="rna-AYBTSS11_LOCUS19041">
    <property type="protein sequence ID" value="CAJ1962049.1"/>
    <property type="gene ID" value="gene-AYBTSS11_LOCUS19041"/>
</dbReference>
<proteinExistence type="inferred from homology"/>
<evidence type="ECO:0000313" key="7">
    <source>
        <dbReference type="EMBL" id="CAJ1962049.1"/>
    </source>
</evidence>
<evidence type="ECO:0000256" key="3">
    <source>
        <dbReference type="ARBA" id="ARBA00022692"/>
    </source>
</evidence>
<feature type="transmembrane region" description="Helical" evidence="6">
    <location>
        <begin position="386"/>
        <end position="406"/>
    </location>
</feature>
<dbReference type="InterPro" id="IPR000109">
    <property type="entry name" value="POT_fam"/>
</dbReference>
<keyword evidence="8" id="KW-1185">Reference proteome</keyword>
<reference evidence="7" key="1">
    <citation type="submission" date="2023-10" db="EMBL/GenBank/DDBJ databases">
        <authorList>
            <person name="Domelevo Entfellner J.-B."/>
        </authorList>
    </citation>
    <scope>NUCLEOTIDE SEQUENCE</scope>
</reference>
<keyword evidence="3 6" id="KW-0812">Transmembrane</keyword>
<feature type="transmembrane region" description="Helical" evidence="6">
    <location>
        <begin position="155"/>
        <end position="175"/>
    </location>
</feature>
<dbReference type="PANTHER" id="PTHR11654">
    <property type="entry name" value="OLIGOPEPTIDE TRANSPORTER-RELATED"/>
    <property type="match status" value="1"/>
</dbReference>
<protein>
    <submittedName>
        <fullName evidence="7">Uncharacterized protein</fullName>
    </submittedName>
</protein>
<dbReference type="InterPro" id="IPR036259">
    <property type="entry name" value="MFS_trans_sf"/>
</dbReference>
<dbReference type="Proteomes" id="UP001189624">
    <property type="component" value="Chromosome 6"/>
</dbReference>
<name>A0AA86TD38_9FABA</name>
<evidence type="ECO:0000256" key="5">
    <source>
        <dbReference type="ARBA" id="ARBA00023136"/>
    </source>
</evidence>
<accession>A0AA86TD38</accession>
<evidence type="ECO:0000256" key="2">
    <source>
        <dbReference type="ARBA" id="ARBA00005982"/>
    </source>
</evidence>
<evidence type="ECO:0000256" key="4">
    <source>
        <dbReference type="ARBA" id="ARBA00022989"/>
    </source>
</evidence>
<feature type="transmembrane region" description="Helical" evidence="6">
    <location>
        <begin position="35"/>
        <end position="60"/>
    </location>
</feature>
<feature type="transmembrane region" description="Helical" evidence="6">
    <location>
        <begin position="227"/>
        <end position="250"/>
    </location>
</feature>
<keyword evidence="5 6" id="KW-0472">Membrane</keyword>
<comment type="subcellular location">
    <subcellularLocation>
        <location evidence="1">Membrane</location>
        <topology evidence="1">Multi-pass membrane protein</topology>
    </subcellularLocation>
</comment>
<evidence type="ECO:0000256" key="1">
    <source>
        <dbReference type="ARBA" id="ARBA00004141"/>
    </source>
</evidence>
<gene>
    <name evidence="7" type="ORF">AYBTSS11_LOCUS19041</name>
</gene>
<dbReference type="EMBL" id="OY731403">
    <property type="protein sequence ID" value="CAJ1962049.1"/>
    <property type="molecule type" value="Genomic_DNA"/>
</dbReference>
<feature type="transmembrane region" description="Helical" evidence="6">
    <location>
        <begin position="80"/>
        <end position="102"/>
    </location>
</feature>
<dbReference type="SUPFAM" id="SSF103473">
    <property type="entry name" value="MFS general substrate transporter"/>
    <property type="match status" value="1"/>
</dbReference>
<dbReference type="AlphaFoldDB" id="A0AA86TD38"/>
<organism evidence="7 8">
    <name type="scientific">Sphenostylis stenocarpa</name>
    <dbReference type="NCBI Taxonomy" id="92480"/>
    <lineage>
        <taxon>Eukaryota</taxon>
        <taxon>Viridiplantae</taxon>
        <taxon>Streptophyta</taxon>
        <taxon>Embryophyta</taxon>
        <taxon>Tracheophyta</taxon>
        <taxon>Spermatophyta</taxon>
        <taxon>Magnoliopsida</taxon>
        <taxon>eudicotyledons</taxon>
        <taxon>Gunneridae</taxon>
        <taxon>Pentapetalae</taxon>
        <taxon>rosids</taxon>
        <taxon>fabids</taxon>
        <taxon>Fabales</taxon>
        <taxon>Fabaceae</taxon>
        <taxon>Papilionoideae</taxon>
        <taxon>50 kb inversion clade</taxon>
        <taxon>NPAAA clade</taxon>
        <taxon>indigoferoid/millettioid clade</taxon>
        <taxon>Phaseoleae</taxon>
        <taxon>Sphenostylis</taxon>
    </lineage>
</organism>
<feature type="transmembrane region" description="Helical" evidence="6">
    <location>
        <begin position="344"/>
        <end position="366"/>
    </location>
</feature>
<feature type="transmembrane region" description="Helical" evidence="6">
    <location>
        <begin position="479"/>
        <end position="500"/>
    </location>
</feature>
<evidence type="ECO:0000256" key="6">
    <source>
        <dbReference type="SAM" id="Phobius"/>
    </source>
</evidence>
<comment type="similarity">
    <text evidence="2">Belongs to the major facilitator superfamily. Proton-dependent oligopeptide transporter (POT/PTR) (TC 2.A.17) family.</text>
</comment>
<dbReference type="GO" id="GO:0016020">
    <property type="term" value="C:membrane"/>
    <property type="evidence" value="ECO:0007669"/>
    <property type="project" value="UniProtKB-SubCell"/>
</dbReference>
<feature type="transmembrane region" description="Helical" evidence="6">
    <location>
        <begin position="196"/>
        <end position="221"/>
    </location>
</feature>
<feature type="transmembrane region" description="Helical" evidence="6">
    <location>
        <begin position="109"/>
        <end position="129"/>
    </location>
</feature>
<dbReference type="GO" id="GO:0022857">
    <property type="term" value="F:transmembrane transporter activity"/>
    <property type="evidence" value="ECO:0007669"/>
    <property type="project" value="InterPro"/>
</dbReference>
<keyword evidence="4 6" id="KW-1133">Transmembrane helix</keyword>